<dbReference type="STRING" id="118168.MC7420_6443"/>
<dbReference type="InterPro" id="IPR036515">
    <property type="entry name" value="Transposase_17_sf"/>
</dbReference>
<dbReference type="GO" id="GO:0043565">
    <property type="term" value="F:sequence-specific DNA binding"/>
    <property type="evidence" value="ECO:0007669"/>
    <property type="project" value="TreeGrafter"/>
</dbReference>
<dbReference type="SUPFAM" id="SSF143422">
    <property type="entry name" value="Transposase IS200-like"/>
    <property type="match status" value="1"/>
</dbReference>
<sequence length="93" mass="11213">MPDHVHLLIRPFLKTETEFWSIGSILHSIKSYSAKQIPKVMKHIGKVWQDGRYDKLMRDEKEFEQAWEYIRQNPVKAGLSKTPEDYPFFWEIF</sequence>
<gene>
    <name evidence="2" type="ORF">MC7420_6443</name>
</gene>
<dbReference type="GO" id="GO:0004803">
    <property type="term" value="F:transposase activity"/>
    <property type="evidence" value="ECO:0007669"/>
    <property type="project" value="InterPro"/>
</dbReference>
<dbReference type="InterPro" id="IPR052715">
    <property type="entry name" value="RAYT_transposase"/>
</dbReference>
<dbReference type="eggNOG" id="COG1943">
    <property type="taxonomic scope" value="Bacteria"/>
</dbReference>
<evidence type="ECO:0000259" key="1">
    <source>
        <dbReference type="Pfam" id="PF01797"/>
    </source>
</evidence>
<name>B4VQM1_9CYAN</name>
<accession>B4VQM1</accession>
<dbReference type="PANTHER" id="PTHR36966">
    <property type="entry name" value="REP-ASSOCIATED TYROSINE TRANSPOSASE"/>
    <property type="match status" value="1"/>
</dbReference>
<feature type="domain" description="Transposase IS200-like" evidence="1">
    <location>
        <begin position="1"/>
        <end position="73"/>
    </location>
</feature>
<dbReference type="Proteomes" id="UP000003835">
    <property type="component" value="Unassembled WGS sequence"/>
</dbReference>
<dbReference type="PANTHER" id="PTHR36966:SF1">
    <property type="entry name" value="REP-ASSOCIATED TYROSINE TRANSPOSASE"/>
    <property type="match status" value="1"/>
</dbReference>
<dbReference type="AlphaFoldDB" id="B4VQM1"/>
<evidence type="ECO:0000313" key="3">
    <source>
        <dbReference type="Proteomes" id="UP000003835"/>
    </source>
</evidence>
<organism evidence="2 3">
    <name type="scientific">Coleofasciculus chthonoplastes PCC 7420</name>
    <dbReference type="NCBI Taxonomy" id="118168"/>
    <lineage>
        <taxon>Bacteria</taxon>
        <taxon>Bacillati</taxon>
        <taxon>Cyanobacteriota</taxon>
        <taxon>Cyanophyceae</taxon>
        <taxon>Coleofasciculales</taxon>
        <taxon>Coleofasciculaceae</taxon>
        <taxon>Coleofasciculus</taxon>
    </lineage>
</organism>
<reference evidence="2 3" key="1">
    <citation type="submission" date="2008-07" db="EMBL/GenBank/DDBJ databases">
        <authorList>
            <person name="Tandeau de Marsac N."/>
            <person name="Ferriera S."/>
            <person name="Johnson J."/>
            <person name="Kravitz S."/>
            <person name="Beeson K."/>
            <person name="Sutton G."/>
            <person name="Rogers Y.-H."/>
            <person name="Friedman R."/>
            <person name="Frazier M."/>
            <person name="Venter J.C."/>
        </authorList>
    </citation>
    <scope>NUCLEOTIDE SEQUENCE [LARGE SCALE GENOMIC DNA]</scope>
    <source>
        <strain evidence="2 3">PCC 7420</strain>
    </source>
</reference>
<keyword evidence="3" id="KW-1185">Reference proteome</keyword>
<protein>
    <submittedName>
        <fullName evidence="2">Conserved domain protein</fullName>
    </submittedName>
</protein>
<dbReference type="HOGENOM" id="CLU_182752_0_0_3"/>
<dbReference type="Pfam" id="PF01797">
    <property type="entry name" value="Y1_Tnp"/>
    <property type="match status" value="1"/>
</dbReference>
<evidence type="ECO:0000313" key="2">
    <source>
        <dbReference type="EMBL" id="EDX75788.1"/>
    </source>
</evidence>
<dbReference type="InterPro" id="IPR002686">
    <property type="entry name" value="Transposase_17"/>
</dbReference>
<proteinExistence type="predicted"/>
<dbReference type="EMBL" id="DS989848">
    <property type="protein sequence ID" value="EDX75788.1"/>
    <property type="molecule type" value="Genomic_DNA"/>
</dbReference>
<dbReference type="GO" id="GO:0006313">
    <property type="term" value="P:DNA transposition"/>
    <property type="evidence" value="ECO:0007669"/>
    <property type="project" value="InterPro"/>
</dbReference>
<dbReference type="Gene3D" id="3.30.70.1290">
    <property type="entry name" value="Transposase IS200-like"/>
    <property type="match status" value="1"/>
</dbReference>